<keyword evidence="6" id="KW-0531">Neurotransmitter degradation</keyword>
<evidence type="ECO:0000256" key="3">
    <source>
        <dbReference type="ARBA" id="ARBA00020419"/>
    </source>
</evidence>
<comment type="similarity">
    <text evidence="1">Belongs to the type-B carboxylesterase/lipase family.</text>
</comment>
<evidence type="ECO:0000256" key="1">
    <source>
        <dbReference type="ARBA" id="ARBA00005964"/>
    </source>
</evidence>
<evidence type="ECO:0000256" key="11">
    <source>
        <dbReference type="ARBA" id="ARBA00037263"/>
    </source>
</evidence>
<proteinExistence type="evidence at transcript level"/>
<feature type="active site" description="Acyl-ester intermediate" evidence="13">
    <location>
        <position position="336"/>
    </location>
</feature>
<dbReference type="VEuPathDB" id="VectorBase:PPAI004360"/>
<protein>
    <recommendedName>
        <fullName evidence="3">Acetylcholinesterase</fullName>
        <ecNumber evidence="2">3.1.1.7</ecNumber>
    </recommendedName>
</protein>
<dbReference type="Gene3D" id="3.40.50.1820">
    <property type="entry name" value="alpha/beta hydrolase"/>
    <property type="match status" value="1"/>
</dbReference>
<dbReference type="GO" id="GO:0006581">
    <property type="term" value="P:acetylcholine catabolic process"/>
    <property type="evidence" value="ECO:0007669"/>
    <property type="project" value="TreeGrafter"/>
</dbReference>
<evidence type="ECO:0000259" key="15">
    <source>
        <dbReference type="Pfam" id="PF00135"/>
    </source>
</evidence>
<dbReference type="GO" id="GO:0003990">
    <property type="term" value="F:acetylcholinesterase activity"/>
    <property type="evidence" value="ECO:0007669"/>
    <property type="project" value="UniProtKB-EC"/>
</dbReference>
<dbReference type="PANTHER" id="PTHR43918:SF12">
    <property type="entry name" value="ACETYLCHOLINESTERASE 1"/>
    <property type="match status" value="1"/>
</dbReference>
<dbReference type="GO" id="GO:0045202">
    <property type="term" value="C:synapse"/>
    <property type="evidence" value="ECO:0007669"/>
    <property type="project" value="UniProtKB-SubCell"/>
</dbReference>
<evidence type="ECO:0000256" key="6">
    <source>
        <dbReference type="ARBA" id="ARBA00022867"/>
    </source>
</evidence>
<evidence type="ECO:0000256" key="7">
    <source>
        <dbReference type="ARBA" id="ARBA00023018"/>
    </source>
</evidence>
<evidence type="ECO:0000256" key="5">
    <source>
        <dbReference type="ARBA" id="ARBA00022801"/>
    </source>
</evidence>
<keyword evidence="7" id="KW-0770">Synapse</keyword>
<dbReference type="InterPro" id="IPR029058">
    <property type="entry name" value="AB_hydrolase_fold"/>
</dbReference>
<feature type="active site" description="Charge relay system" evidence="13">
    <location>
        <position position="462"/>
    </location>
</feature>
<dbReference type="Pfam" id="PF00135">
    <property type="entry name" value="COesterase"/>
    <property type="match status" value="1"/>
</dbReference>
<dbReference type="VEuPathDB" id="VectorBase:PPAI004359"/>
<keyword evidence="9" id="KW-0325">Glycoprotein</keyword>
<dbReference type="PRINTS" id="PR00878">
    <property type="entry name" value="CHOLNESTRASE"/>
</dbReference>
<dbReference type="SMR" id="M1F887"/>
<dbReference type="AlphaFoldDB" id="M1F887"/>
<evidence type="ECO:0000256" key="13">
    <source>
        <dbReference type="PIRSR" id="PIRSR600997-1"/>
    </source>
</evidence>
<evidence type="ECO:0000313" key="16">
    <source>
        <dbReference type="EMBL" id="AFP20868.1"/>
    </source>
</evidence>
<gene>
    <name evidence="16" type="primary">AChE</name>
</gene>
<dbReference type="GO" id="GO:0005615">
    <property type="term" value="C:extracellular space"/>
    <property type="evidence" value="ECO:0007669"/>
    <property type="project" value="TreeGrafter"/>
</dbReference>
<comment type="function">
    <text evidence="11">Rapidly hydrolyzes choline released into the synapse.</text>
</comment>
<dbReference type="EC" id="3.1.1.7" evidence="2"/>
<evidence type="ECO:0000256" key="4">
    <source>
        <dbReference type="ARBA" id="ARBA00022487"/>
    </source>
</evidence>
<organism evidence="16">
    <name type="scientific">Phlebotomus papatasi</name>
    <name type="common">Sandfly</name>
    <dbReference type="NCBI Taxonomy" id="29031"/>
    <lineage>
        <taxon>Eukaryota</taxon>
        <taxon>Metazoa</taxon>
        <taxon>Ecdysozoa</taxon>
        <taxon>Arthropoda</taxon>
        <taxon>Hexapoda</taxon>
        <taxon>Insecta</taxon>
        <taxon>Pterygota</taxon>
        <taxon>Neoptera</taxon>
        <taxon>Endopterygota</taxon>
        <taxon>Diptera</taxon>
        <taxon>Nematocera</taxon>
        <taxon>Psychodoidea</taxon>
        <taxon>Psychodidae</taxon>
        <taxon>Phlebotomus</taxon>
        <taxon>Phlebotomus</taxon>
    </lineage>
</organism>
<evidence type="ECO:0000256" key="2">
    <source>
        <dbReference type="ARBA" id="ARBA00013276"/>
    </source>
</evidence>
<dbReference type="GO" id="GO:0005886">
    <property type="term" value="C:plasma membrane"/>
    <property type="evidence" value="ECO:0007669"/>
    <property type="project" value="TreeGrafter"/>
</dbReference>
<dbReference type="OrthoDB" id="9000293at2759"/>
<evidence type="ECO:0000256" key="14">
    <source>
        <dbReference type="SAM" id="MobiDB-lite"/>
    </source>
</evidence>
<dbReference type="CDD" id="cd00312">
    <property type="entry name" value="Esterase_lipase"/>
    <property type="match status" value="1"/>
</dbReference>
<dbReference type="InterPro" id="IPR002018">
    <property type="entry name" value="CarbesteraseB"/>
</dbReference>
<feature type="region of interest" description="Disordered" evidence="14">
    <location>
        <begin position="108"/>
        <end position="144"/>
    </location>
</feature>
<keyword evidence="5 16" id="KW-0378">Hydrolase</keyword>
<dbReference type="FunFam" id="3.40.50.1820:FF:000029">
    <property type="entry name" value="Acetylcholinesterase"/>
    <property type="match status" value="1"/>
</dbReference>
<name>M1F887_PHLPP</name>
<evidence type="ECO:0000256" key="12">
    <source>
        <dbReference type="ARBA" id="ARBA00048484"/>
    </source>
</evidence>
<comment type="subcellular location">
    <subcellularLocation>
        <location evidence="10">Synapse</location>
    </subcellularLocation>
</comment>
<dbReference type="EMBL" id="JQ922267">
    <property type="protein sequence ID" value="AFP20868.1"/>
    <property type="molecule type" value="mRNA"/>
</dbReference>
<dbReference type="PANTHER" id="PTHR43918">
    <property type="entry name" value="ACETYLCHOLINESTERASE"/>
    <property type="match status" value="1"/>
</dbReference>
<comment type="catalytic activity">
    <reaction evidence="12">
        <text>acetylcholine + H2O = choline + acetate + H(+)</text>
        <dbReference type="Rhea" id="RHEA:17561"/>
        <dbReference type="ChEBI" id="CHEBI:15354"/>
        <dbReference type="ChEBI" id="CHEBI:15355"/>
        <dbReference type="ChEBI" id="CHEBI:15377"/>
        <dbReference type="ChEBI" id="CHEBI:15378"/>
        <dbReference type="ChEBI" id="CHEBI:30089"/>
        <dbReference type="EC" id="3.1.1.7"/>
    </reaction>
</comment>
<sequence length="710" mass="79450">MEIRGIVVTTMRPFTGIHSGVDQMFVICLLSLLGVMCQLAEGRHHDLSNTQSFKSGPKHIASVEAAAVSVLGESTLEVSSESDDTIFTPYLGHGDAVRVVDAELGTLEREGVSAGSDGTSQPRRRNISRRESNPDAEENDPLIVTTDKGKVRGVTLTSPTGKKVDAWMGIPYAQPPVGALRFRHPRPAERWSGILNATTPPNTCVQIVDTLFGDFPGATMWNPNTNLTEDCLYINVAVPHPRPKNSPVMLWIFGGGFYSGTSTLDVYDHRTLVAEENIILVSMQYRVASLGFLYLGTPDAPGNAGLFDQHLALRWVRNNIHRFGGDPTRVTLFGESAGAVSVSMHLLSSLSHDLFQRAILQSGSPTAPWALITRDEAINRTLRLAEAVECPHNRDELSEVLECLRSRDAKQLVNNEWNNLGICEFPFVPVVDGSFLDESPQRAMATGRFKKTDILTGSNTEEGYYFIIYYLTELLRKEEGITVTREEFLKAVRELNPYVNGAVRQAIVFEYTDWTDPDNAHSNRDALDKMVGDYHFTCNVNEFAHRYAEEGNNVYMYLYTHRTKANPWPRWTGVMHGDEINYVFGEPLNPSLTYTDEEKEFSRRIMRYWVNFAKTGNPNPGFVSNLPDWPKHTAHGRQYMELGLNTTYLGRGPRLRQCAFWKKYLPQLMAATIENSSTKNCTNVGNQFVRNPNFSIPTTLLVILGILSVN</sequence>
<dbReference type="InterPro" id="IPR019826">
    <property type="entry name" value="Carboxylesterase_B_AS"/>
</dbReference>
<feature type="active site" description="Charge relay system" evidence="13">
    <location>
        <position position="576"/>
    </location>
</feature>
<evidence type="ECO:0000256" key="8">
    <source>
        <dbReference type="ARBA" id="ARBA00023157"/>
    </source>
</evidence>
<evidence type="ECO:0000256" key="9">
    <source>
        <dbReference type="ARBA" id="ARBA00023180"/>
    </source>
</evidence>
<dbReference type="PROSITE" id="PS00122">
    <property type="entry name" value="CARBOXYLESTERASE_B_1"/>
    <property type="match status" value="1"/>
</dbReference>
<feature type="domain" description="Carboxylesterase type B" evidence="15">
    <location>
        <begin position="142"/>
        <end position="661"/>
    </location>
</feature>
<keyword evidence="4" id="KW-0719">Serine esterase</keyword>
<reference evidence="16" key="1">
    <citation type="journal article" date="2013" name="Parasit. Vectors">
        <title>Acetylcholinesterase of the sand fly, Phlebotomus papatasi (Scopoli): cDNA sequence, baculovirus expression, and biochemical properties.</title>
        <authorList>
            <person name="Temeyer K.B."/>
            <person name="Brake D.K."/>
            <person name="Tuckow A.P."/>
            <person name="Li A.Y."/>
            <person name="Perez de Leon A.A."/>
        </authorList>
    </citation>
    <scope>NUCLEOTIDE SEQUENCE</scope>
</reference>
<dbReference type="InterPro" id="IPR000997">
    <property type="entry name" value="Cholinesterase"/>
</dbReference>
<dbReference type="InterPro" id="IPR050654">
    <property type="entry name" value="AChE-related_enzymes"/>
</dbReference>
<dbReference type="SUPFAM" id="SSF53474">
    <property type="entry name" value="alpha/beta-Hydrolases"/>
    <property type="match status" value="1"/>
</dbReference>
<accession>M1F887</accession>
<dbReference type="VEuPathDB" id="VectorBase:PPAPM1_004622"/>
<evidence type="ECO:0000256" key="10">
    <source>
        <dbReference type="ARBA" id="ARBA00034103"/>
    </source>
</evidence>
<dbReference type="ESTHER" id="phlpp-m1f887">
    <property type="family name" value="ACHE"/>
</dbReference>
<keyword evidence="8" id="KW-1015">Disulfide bond</keyword>
<dbReference type="GO" id="GO:0019695">
    <property type="term" value="P:choline metabolic process"/>
    <property type="evidence" value="ECO:0007669"/>
    <property type="project" value="TreeGrafter"/>
</dbReference>